<evidence type="ECO:0000259" key="11">
    <source>
        <dbReference type="SMART" id="SM00768"/>
    </source>
</evidence>
<evidence type="ECO:0000256" key="4">
    <source>
        <dbReference type="ARBA" id="ARBA00022729"/>
    </source>
</evidence>
<comment type="caution">
    <text evidence="12">The sequence shown here is derived from an EMBL/GenBank/DDBJ whole genome shotgun (WGS) entry which is preliminary data.</text>
</comment>
<feature type="region of interest" description="Disordered" evidence="10">
    <location>
        <begin position="457"/>
        <end position="490"/>
    </location>
</feature>
<dbReference type="InterPro" id="IPR012946">
    <property type="entry name" value="X8"/>
</dbReference>
<comment type="catalytic activity">
    <reaction evidence="1">
        <text>Hydrolysis of (1-&gt;3)-beta-D-glucosidic linkages in (1-&gt;3)-beta-D-glucans.</text>
        <dbReference type="EC" id="3.2.1.39"/>
    </reaction>
</comment>
<comment type="similarity">
    <text evidence="2 8">Belongs to the glycosyl hydrolase 17 family.</text>
</comment>
<feature type="compositionally biased region" description="Pro residues" evidence="10">
    <location>
        <begin position="472"/>
        <end position="481"/>
    </location>
</feature>
<evidence type="ECO:0000256" key="6">
    <source>
        <dbReference type="ARBA" id="ARBA00023157"/>
    </source>
</evidence>
<keyword evidence="13" id="KW-1185">Reference proteome</keyword>
<organism evidence="12 13">
    <name type="scientific">Brassica napus</name>
    <name type="common">Rape</name>
    <dbReference type="NCBI Taxonomy" id="3708"/>
    <lineage>
        <taxon>Eukaryota</taxon>
        <taxon>Viridiplantae</taxon>
        <taxon>Streptophyta</taxon>
        <taxon>Embryophyta</taxon>
        <taxon>Tracheophyta</taxon>
        <taxon>Spermatophyta</taxon>
        <taxon>Magnoliopsida</taxon>
        <taxon>eudicotyledons</taxon>
        <taxon>Gunneridae</taxon>
        <taxon>Pentapetalae</taxon>
        <taxon>rosids</taxon>
        <taxon>malvids</taxon>
        <taxon>Brassicales</taxon>
        <taxon>Brassicaceae</taxon>
        <taxon>Brassiceae</taxon>
        <taxon>Brassica</taxon>
    </lineage>
</organism>
<evidence type="ECO:0000256" key="9">
    <source>
        <dbReference type="RuleBase" id="RU004336"/>
    </source>
</evidence>
<dbReference type="InterPro" id="IPR044965">
    <property type="entry name" value="Glyco_hydro_17_plant"/>
</dbReference>
<dbReference type="Pfam" id="PF07983">
    <property type="entry name" value="X8"/>
    <property type="match status" value="1"/>
</dbReference>
<reference evidence="12 13" key="1">
    <citation type="submission" date="2021-05" db="EMBL/GenBank/DDBJ databases">
        <title>Genome Assembly of Synthetic Allotetraploid Brassica napus Reveals Homoeologous Exchanges between Subgenomes.</title>
        <authorList>
            <person name="Davis J.T."/>
        </authorList>
    </citation>
    <scope>NUCLEOTIDE SEQUENCE [LARGE SCALE GENOMIC DNA]</scope>
    <source>
        <strain evidence="13">cv. Da-Ae</strain>
        <tissue evidence="12">Seedling</tissue>
    </source>
</reference>
<dbReference type="InterPro" id="IPR017853">
    <property type="entry name" value="GH"/>
</dbReference>
<keyword evidence="7 9" id="KW-0326">Glycosidase</keyword>
<name>A0ABQ8BW28_BRANA</name>
<keyword evidence="5 9" id="KW-0378">Hydrolase</keyword>
<evidence type="ECO:0000313" key="12">
    <source>
        <dbReference type="EMBL" id="KAH0908707.1"/>
    </source>
</evidence>
<dbReference type="EMBL" id="JAGKQM010000009">
    <property type="protein sequence ID" value="KAH0908707.1"/>
    <property type="molecule type" value="Genomic_DNA"/>
</dbReference>
<dbReference type="SUPFAM" id="SSF51445">
    <property type="entry name" value="(Trans)glycosidases"/>
    <property type="match status" value="1"/>
</dbReference>
<dbReference type="Gene3D" id="3.20.20.80">
    <property type="entry name" value="Glycosidases"/>
    <property type="match status" value="1"/>
</dbReference>
<evidence type="ECO:0000256" key="10">
    <source>
        <dbReference type="SAM" id="MobiDB-lite"/>
    </source>
</evidence>
<evidence type="ECO:0000256" key="5">
    <source>
        <dbReference type="ARBA" id="ARBA00022801"/>
    </source>
</evidence>
<sequence>MTGSGADASIGVNYGTLANNLPPPRQVAEFLLHSTVINRIRLFNADPQILQAFAHTGVAVTVTISNDQIPHLTNLSFAQRWISDHIQPHFPSTNIIRILVGNEVISTANHLLIRNLVPAMQSLHTALVSSSLHRRIQISTPHSLGILSHTTPPSSARFRQGYDTHVLKPLLSFLRTIASPFVVNPYPFFGYSPETLDFALFRPNPGLFDQDTKLHYTNMFDAQLDSVYSAMERLGFSDVAIVVGEIGWPSKGDKDQIGVDVATAAEFNRKVMDRVNSGTGTPLMPNRTFETYIFALFNENLKPGPVSERNFGLFRSDLTPVYDIGILRPTVRASDPPENNRRSPVGGSSGKRWCVTKSGAETEALQRNIDYVCGLGLDCEPIIEDGPCFLPNTVEAHSAYAMNLFYQTMGRHEFDCDFDKTGEITSIDPSYGDCQYQAEFTSHLGDSHYEVVTNKGRVDLEMDYEDPHPRPPRSSDPPPNPHSNKKNSTS</sequence>
<proteinExistence type="inferred from homology"/>
<dbReference type="InterPro" id="IPR000490">
    <property type="entry name" value="Glyco_hydro_17"/>
</dbReference>
<feature type="compositionally biased region" description="Basic and acidic residues" evidence="10">
    <location>
        <begin position="457"/>
        <end position="469"/>
    </location>
</feature>
<feature type="region of interest" description="Disordered" evidence="10">
    <location>
        <begin position="332"/>
        <end position="351"/>
    </location>
</feature>
<dbReference type="EC" id="3.2.1.39" evidence="3"/>
<evidence type="ECO:0000313" key="13">
    <source>
        <dbReference type="Proteomes" id="UP000824890"/>
    </source>
</evidence>
<evidence type="ECO:0000256" key="3">
    <source>
        <dbReference type="ARBA" id="ARBA00012780"/>
    </source>
</evidence>
<dbReference type="SMART" id="SM00768">
    <property type="entry name" value="X8"/>
    <property type="match status" value="1"/>
</dbReference>
<dbReference type="Pfam" id="PF00332">
    <property type="entry name" value="Glyco_hydro_17"/>
    <property type="match status" value="1"/>
</dbReference>
<protein>
    <recommendedName>
        <fullName evidence="3">glucan endo-1,3-beta-D-glucosidase</fullName>
        <ecNumber evidence="3">3.2.1.39</ecNumber>
    </recommendedName>
</protein>
<keyword evidence="6" id="KW-1015">Disulfide bond</keyword>
<dbReference type="Gene3D" id="1.20.58.1040">
    <property type="match status" value="1"/>
</dbReference>
<feature type="domain" description="X8" evidence="11">
    <location>
        <begin position="352"/>
        <end position="436"/>
    </location>
</feature>
<evidence type="ECO:0000256" key="2">
    <source>
        <dbReference type="ARBA" id="ARBA00008773"/>
    </source>
</evidence>
<dbReference type="PANTHER" id="PTHR32227">
    <property type="entry name" value="GLUCAN ENDO-1,3-BETA-GLUCOSIDASE BG1-RELATED-RELATED"/>
    <property type="match status" value="1"/>
</dbReference>
<evidence type="ECO:0000256" key="8">
    <source>
        <dbReference type="RuleBase" id="RU004335"/>
    </source>
</evidence>
<dbReference type="Proteomes" id="UP000824890">
    <property type="component" value="Unassembled WGS sequence"/>
</dbReference>
<evidence type="ECO:0000256" key="7">
    <source>
        <dbReference type="ARBA" id="ARBA00023295"/>
    </source>
</evidence>
<evidence type="ECO:0000256" key="1">
    <source>
        <dbReference type="ARBA" id="ARBA00000382"/>
    </source>
</evidence>
<dbReference type="PROSITE" id="PS00587">
    <property type="entry name" value="GLYCOSYL_HYDROL_F17"/>
    <property type="match status" value="1"/>
</dbReference>
<keyword evidence="4" id="KW-0732">Signal</keyword>
<gene>
    <name evidence="12" type="ORF">HID58_032028</name>
</gene>
<accession>A0ABQ8BW28</accession>